<feature type="region of interest" description="Disordered" evidence="1">
    <location>
        <begin position="255"/>
        <end position="347"/>
    </location>
</feature>
<dbReference type="OrthoDB" id="10477484at2759"/>
<gene>
    <name evidence="2" type="ORF">Naga_100004g118</name>
</gene>
<proteinExistence type="predicted"/>
<feature type="compositionally biased region" description="Basic and acidic residues" evidence="1">
    <location>
        <begin position="122"/>
        <end position="134"/>
    </location>
</feature>
<feature type="region of interest" description="Disordered" evidence="1">
    <location>
        <begin position="152"/>
        <end position="231"/>
    </location>
</feature>
<feature type="compositionally biased region" description="Basic and acidic residues" evidence="1">
    <location>
        <begin position="451"/>
        <end position="474"/>
    </location>
</feature>
<name>W7U6E7_9STRA</name>
<organism evidence="2 3">
    <name type="scientific">Nannochloropsis gaditana</name>
    <dbReference type="NCBI Taxonomy" id="72520"/>
    <lineage>
        <taxon>Eukaryota</taxon>
        <taxon>Sar</taxon>
        <taxon>Stramenopiles</taxon>
        <taxon>Ochrophyta</taxon>
        <taxon>Eustigmatophyceae</taxon>
        <taxon>Eustigmatales</taxon>
        <taxon>Monodopsidaceae</taxon>
        <taxon>Nannochloropsis</taxon>
    </lineage>
</organism>
<sequence>MRYSLRAVVDQVLQERGGRPLDLRIPVGGHKLTSGVTKVARNEHRFPYSAATPENPDETLPKESSSKSSNLAKSIVKNIECEGDGIRRERKGIGQSKSKRLLGVKDKRKSEKGGDGSATDAKAPREMKESTVREAEERCYPEVLWIPMDRQETKRKGRGARRALPGPARGASHQAISNLKRLGVDPPEEEVVSDGYLRRSQGGEYEDKCGSQRPGRVPKKKEKGSGRLTRAVAAVEQEGECTASRSPTSKIRLKKYDRREIAGRPSGVERVGRPSQAVSRRAPGQRGRTREGICGEAMSVKAEANRKRTEFWKEKTTSEKKEQVIVEEEEEKKKKKEEEKEEEKEVEGKVIELGEELQEKRERQRIRLKFGVDDAEHEEEEEEAVMIGEEEVQGGRGSDDALSLDEEPLREGKENDLYEQISYLESQVAAMERLVRREHLRVAEEGEGDESDRLRRSERALEARRGPAMGRERGGPATRRCSVYLPSLSSSPSSEDEDEREEVVGGLGRDAGQWGACSGSLRDLEARLSKMEINVLEIHSQMQGRGGDGATCGSQPSYEGKILSSGNEADGVLQEREMPEAALAEATKLWTTRDGCDTIQSLLTQLQEIQDECSDSNFLASSNGGAWVDREQLANGLNHHPAGREEVKFAASRPSHGSEGTSRDAKNIILREQQLDALEARLAAITSKIRSEIPL</sequence>
<dbReference type="Proteomes" id="UP000019335">
    <property type="component" value="Chromosome 5"/>
</dbReference>
<reference evidence="2 3" key="1">
    <citation type="journal article" date="2014" name="Mol. Plant">
        <title>Chromosome Scale Genome Assembly and Transcriptome Profiling of Nannochloropsis gaditana in Nitrogen Depletion.</title>
        <authorList>
            <person name="Corteggiani Carpinelli E."/>
            <person name="Telatin A."/>
            <person name="Vitulo N."/>
            <person name="Forcato C."/>
            <person name="D'Angelo M."/>
            <person name="Schiavon R."/>
            <person name="Vezzi A."/>
            <person name="Giacometti G.M."/>
            <person name="Morosinotto T."/>
            <person name="Valle G."/>
        </authorList>
    </citation>
    <scope>NUCLEOTIDE SEQUENCE [LARGE SCALE GENOMIC DNA]</scope>
    <source>
        <strain evidence="2 3">B-31</strain>
    </source>
</reference>
<protein>
    <submittedName>
        <fullName evidence="2">Uncharacterized protein</fullName>
    </submittedName>
</protein>
<feature type="region of interest" description="Disordered" evidence="1">
    <location>
        <begin position="443"/>
        <end position="506"/>
    </location>
</feature>
<feature type="region of interest" description="Disordered" evidence="1">
    <location>
        <begin position="374"/>
        <end position="414"/>
    </location>
</feature>
<feature type="region of interest" description="Disordered" evidence="1">
    <location>
        <begin position="87"/>
        <end position="134"/>
    </location>
</feature>
<keyword evidence="3" id="KW-1185">Reference proteome</keyword>
<comment type="caution">
    <text evidence="2">The sequence shown here is derived from an EMBL/GenBank/DDBJ whole genome shotgun (WGS) entry which is preliminary data.</text>
</comment>
<feature type="compositionally biased region" description="Basic and acidic residues" evidence="1">
    <location>
        <begin position="103"/>
        <end position="114"/>
    </location>
</feature>
<feature type="compositionally biased region" description="Low complexity" evidence="1">
    <location>
        <begin position="162"/>
        <end position="171"/>
    </location>
</feature>
<evidence type="ECO:0000313" key="3">
    <source>
        <dbReference type="Proteomes" id="UP000019335"/>
    </source>
</evidence>
<feature type="region of interest" description="Disordered" evidence="1">
    <location>
        <begin position="45"/>
        <end position="71"/>
    </location>
</feature>
<evidence type="ECO:0000313" key="2">
    <source>
        <dbReference type="EMBL" id="EWM28294.1"/>
    </source>
</evidence>
<dbReference type="EMBL" id="AZIL01000352">
    <property type="protein sequence ID" value="EWM28294.1"/>
    <property type="molecule type" value="Genomic_DNA"/>
</dbReference>
<dbReference type="AlphaFoldDB" id="W7U6E7"/>
<feature type="compositionally biased region" description="Acidic residues" evidence="1">
    <location>
        <begin position="374"/>
        <end position="392"/>
    </location>
</feature>
<evidence type="ECO:0000256" key="1">
    <source>
        <dbReference type="SAM" id="MobiDB-lite"/>
    </source>
</evidence>
<accession>W7U6E7</accession>
<feature type="compositionally biased region" description="Basic and acidic residues" evidence="1">
    <location>
        <begin position="303"/>
        <end position="324"/>
    </location>
</feature>